<protein>
    <recommendedName>
        <fullName evidence="3">Secreted protein</fullName>
    </recommendedName>
</protein>
<organism evidence="1 2">
    <name type="scientific">Streptomyces fildesensis</name>
    <dbReference type="NCBI Taxonomy" id="375757"/>
    <lineage>
        <taxon>Bacteria</taxon>
        <taxon>Bacillati</taxon>
        <taxon>Actinomycetota</taxon>
        <taxon>Actinomycetes</taxon>
        <taxon>Kitasatosporales</taxon>
        <taxon>Streptomycetaceae</taxon>
        <taxon>Streptomyces</taxon>
    </lineage>
</organism>
<dbReference type="EMBL" id="JBITYG010000003">
    <property type="protein sequence ID" value="MFI9101674.1"/>
    <property type="molecule type" value="Genomic_DNA"/>
</dbReference>
<proteinExistence type="predicted"/>
<evidence type="ECO:0000313" key="2">
    <source>
        <dbReference type="Proteomes" id="UP001614394"/>
    </source>
</evidence>
<comment type="caution">
    <text evidence="1">The sequence shown here is derived from an EMBL/GenBank/DDBJ whole genome shotgun (WGS) entry which is preliminary data.</text>
</comment>
<reference evidence="1 2" key="1">
    <citation type="submission" date="2024-10" db="EMBL/GenBank/DDBJ databases">
        <title>The Natural Products Discovery Center: Release of the First 8490 Sequenced Strains for Exploring Actinobacteria Biosynthetic Diversity.</title>
        <authorList>
            <person name="Kalkreuter E."/>
            <person name="Kautsar S.A."/>
            <person name="Yang D."/>
            <person name="Bader C.D."/>
            <person name="Teijaro C.N."/>
            <person name="Fluegel L."/>
            <person name="Davis C.M."/>
            <person name="Simpson J.R."/>
            <person name="Lauterbach L."/>
            <person name="Steele A.D."/>
            <person name="Gui C."/>
            <person name="Meng S."/>
            <person name="Li G."/>
            <person name="Viehrig K."/>
            <person name="Ye F."/>
            <person name="Su P."/>
            <person name="Kiefer A.F."/>
            <person name="Nichols A."/>
            <person name="Cepeda A.J."/>
            <person name="Yan W."/>
            <person name="Fan B."/>
            <person name="Jiang Y."/>
            <person name="Adhikari A."/>
            <person name="Zheng C.-J."/>
            <person name="Schuster L."/>
            <person name="Cowan T.M."/>
            <person name="Smanski M.J."/>
            <person name="Chevrette M.G."/>
            <person name="De Carvalho L.P.S."/>
            <person name="Shen B."/>
        </authorList>
    </citation>
    <scope>NUCLEOTIDE SEQUENCE [LARGE SCALE GENOMIC DNA]</scope>
    <source>
        <strain evidence="1 2">NPDC053399</strain>
    </source>
</reference>
<gene>
    <name evidence="1" type="ORF">ACIGXA_14235</name>
</gene>
<dbReference type="RefSeq" id="WP_399648334.1">
    <property type="nucleotide sequence ID" value="NZ_JBITYG010000003.1"/>
</dbReference>
<dbReference type="Proteomes" id="UP001614394">
    <property type="component" value="Unassembled WGS sequence"/>
</dbReference>
<accession>A0ABW8C5G6</accession>
<evidence type="ECO:0000313" key="1">
    <source>
        <dbReference type="EMBL" id="MFI9101674.1"/>
    </source>
</evidence>
<evidence type="ECO:0008006" key="3">
    <source>
        <dbReference type="Google" id="ProtNLM"/>
    </source>
</evidence>
<keyword evidence="2" id="KW-1185">Reference proteome</keyword>
<sequence>MSLPVLATAFLLTITLCYMVLCAAQPFGRCHKCDGLGFQLTHKRNGKPKRGKHCRRCDGHGIRIRRGRHLWNLWDRAHRNGTR</sequence>
<name>A0ABW8C5G6_9ACTN</name>